<accession>A0A9Q3DAT6</accession>
<protein>
    <submittedName>
        <fullName evidence="1">Uncharacterized protein</fullName>
    </submittedName>
</protein>
<evidence type="ECO:0000313" key="2">
    <source>
        <dbReference type="Proteomes" id="UP000765509"/>
    </source>
</evidence>
<keyword evidence="2" id="KW-1185">Reference proteome</keyword>
<sequence length="237" mass="26087">MIPAPNEPNPITIHNILIPLVNDLIKLKSGIKICTPKSPNGHNAVFKLGCLIGDLVATRKVAGFTSHSADMFCNWCECTKSEIGNLKAGCIVQDYSNAFKDAKIWAEADCIAKKSGICWSELNWLLDPVKYTSLEGSNASKKESNRIPPNEDQMEIDSESQKILGLSTDQVTKLKTLFKEVVVPSGITRVPKDIGTAKEGKLKAAEWQLLFSIHLPLVVLNVFLEDVELYESNSFAN</sequence>
<organism evidence="1 2">
    <name type="scientific">Austropuccinia psidii MF-1</name>
    <dbReference type="NCBI Taxonomy" id="1389203"/>
    <lineage>
        <taxon>Eukaryota</taxon>
        <taxon>Fungi</taxon>
        <taxon>Dikarya</taxon>
        <taxon>Basidiomycota</taxon>
        <taxon>Pucciniomycotina</taxon>
        <taxon>Pucciniomycetes</taxon>
        <taxon>Pucciniales</taxon>
        <taxon>Sphaerophragmiaceae</taxon>
        <taxon>Austropuccinia</taxon>
    </lineage>
</organism>
<evidence type="ECO:0000313" key="1">
    <source>
        <dbReference type="EMBL" id="MBW0500401.1"/>
    </source>
</evidence>
<comment type="caution">
    <text evidence="1">The sequence shown here is derived from an EMBL/GenBank/DDBJ whole genome shotgun (WGS) entry which is preliminary data.</text>
</comment>
<reference evidence="1" key="1">
    <citation type="submission" date="2021-03" db="EMBL/GenBank/DDBJ databases">
        <title>Draft genome sequence of rust myrtle Austropuccinia psidii MF-1, a brazilian biotype.</title>
        <authorList>
            <person name="Quecine M.C."/>
            <person name="Pachon D.M.R."/>
            <person name="Bonatelli M.L."/>
            <person name="Correr F.H."/>
            <person name="Franceschini L.M."/>
            <person name="Leite T.F."/>
            <person name="Margarido G.R.A."/>
            <person name="Almeida C.A."/>
            <person name="Ferrarezi J.A."/>
            <person name="Labate C.A."/>
        </authorList>
    </citation>
    <scope>NUCLEOTIDE SEQUENCE</scope>
    <source>
        <strain evidence="1">MF-1</strain>
    </source>
</reference>
<dbReference type="OrthoDB" id="3039677at2759"/>
<name>A0A9Q3DAT6_9BASI</name>
<dbReference type="Proteomes" id="UP000765509">
    <property type="component" value="Unassembled WGS sequence"/>
</dbReference>
<dbReference type="AlphaFoldDB" id="A0A9Q3DAT6"/>
<gene>
    <name evidence="1" type="ORF">O181_040116</name>
</gene>
<proteinExistence type="predicted"/>
<dbReference type="EMBL" id="AVOT02015797">
    <property type="protein sequence ID" value="MBW0500401.1"/>
    <property type="molecule type" value="Genomic_DNA"/>
</dbReference>